<dbReference type="EMBL" id="PEDP01000835">
    <property type="protein sequence ID" value="POS84843.1"/>
    <property type="molecule type" value="Genomic_DNA"/>
</dbReference>
<evidence type="ECO:0000313" key="2">
    <source>
        <dbReference type="EMBL" id="POS84843.1"/>
    </source>
</evidence>
<dbReference type="OrthoDB" id="5395975at2759"/>
<keyword evidence="3" id="KW-1185">Reference proteome</keyword>
<feature type="region of interest" description="Disordered" evidence="1">
    <location>
        <begin position="81"/>
        <end position="100"/>
    </location>
</feature>
<proteinExistence type="predicted"/>
<accession>A0A2S4PS47</accession>
<dbReference type="STRING" id="225359.A0A2S4PS47"/>
<name>A0A2S4PS47_9PEZI</name>
<dbReference type="Proteomes" id="UP000237438">
    <property type="component" value="Unassembled WGS sequence"/>
</dbReference>
<evidence type="ECO:0000313" key="3">
    <source>
        <dbReference type="Proteomes" id="UP000237438"/>
    </source>
</evidence>
<gene>
    <name evidence="2" type="ORF">EPUL_003597</name>
</gene>
<evidence type="ECO:0000256" key="1">
    <source>
        <dbReference type="SAM" id="MobiDB-lite"/>
    </source>
</evidence>
<protein>
    <submittedName>
        <fullName evidence="2">Uncharacterized protein</fullName>
    </submittedName>
</protein>
<dbReference type="AlphaFoldDB" id="A0A2S4PS47"/>
<comment type="caution">
    <text evidence="2">The sequence shown here is derived from an EMBL/GenBank/DDBJ whole genome shotgun (WGS) entry which is preliminary data.</text>
</comment>
<sequence length="431" mass="49007">MPRVQQTENVEVLVHISAPSNHESEARWRKLAESYLNFEPVSRHKLEIVTNQPLFSQDDQAYAVNTSSVVLNASHVATQSVSGQVKRKTHRESTDLNKPNDPVYYDIEKNEQNLRSGECTTDAGKFLIQDTDLGSSPFLRVSSYKLNNYRDLDVDNYCSKFQLTREDDAVEFNSGMEKIQLQGQVDRHSSKFETVKIKTTHHDLVTTQASTSSKRRMITIDKEDIPLNLSLSCNLLDKTDEKRLCVEPIYHGNKEKTKSITFSSENQASAVSKVSQGVKMGKWSKALEIRSPPPPVGNSSLCPEDLITQSLRILAERGRLEKNFQPTETKRDPRPTERGYWCIICSSWDKELRIRCWNCLGTYIEKDNSAGWGVWCVRDENFEFIRVYSWGIIIGHIYLLLRMASEGKVSKTGACWIDADGQEIVKICGSN</sequence>
<reference evidence="2 3" key="1">
    <citation type="submission" date="2017-10" db="EMBL/GenBank/DDBJ databases">
        <title>Development of genomic resources for the powdery mildew, Erysiphe pulchra.</title>
        <authorList>
            <person name="Wadl P.A."/>
            <person name="Mack B.M."/>
            <person name="Moore G."/>
            <person name="Beltz S.B."/>
        </authorList>
    </citation>
    <scope>NUCLEOTIDE SEQUENCE [LARGE SCALE GENOMIC DNA]</scope>
    <source>
        <strain evidence="2">Cflorida</strain>
    </source>
</reference>
<organism evidence="2 3">
    <name type="scientific">Erysiphe pulchra</name>
    <dbReference type="NCBI Taxonomy" id="225359"/>
    <lineage>
        <taxon>Eukaryota</taxon>
        <taxon>Fungi</taxon>
        <taxon>Dikarya</taxon>
        <taxon>Ascomycota</taxon>
        <taxon>Pezizomycotina</taxon>
        <taxon>Leotiomycetes</taxon>
        <taxon>Erysiphales</taxon>
        <taxon>Erysiphaceae</taxon>
        <taxon>Erysiphe</taxon>
    </lineage>
</organism>